<evidence type="ECO:0000313" key="1">
    <source>
        <dbReference type="EMBL" id="OXC77686.1"/>
    </source>
</evidence>
<dbReference type="AlphaFoldDB" id="A0A226X2J6"/>
<evidence type="ECO:0000313" key="2">
    <source>
        <dbReference type="Proteomes" id="UP000214720"/>
    </source>
</evidence>
<dbReference type="RefSeq" id="WP_179258323.1">
    <property type="nucleotide sequence ID" value="NZ_MTHB01000096.1"/>
</dbReference>
<protein>
    <submittedName>
        <fullName evidence="1">Uncharacterized protein</fullName>
    </submittedName>
</protein>
<reference evidence="2" key="1">
    <citation type="submission" date="2017-01" db="EMBL/GenBank/DDBJ databases">
        <title>Genome Analysis of Deinococcus marmoris KOPRI26562.</title>
        <authorList>
            <person name="Kim J.H."/>
            <person name="Oh H.-M."/>
        </authorList>
    </citation>
    <scope>NUCLEOTIDE SEQUENCE [LARGE SCALE GENOMIC DNA]</scope>
    <source>
        <strain evidence="2">PAMC 26633</strain>
    </source>
</reference>
<dbReference type="EMBL" id="MTHB01000096">
    <property type="protein sequence ID" value="OXC77686.1"/>
    <property type="molecule type" value="Genomic_DNA"/>
</dbReference>
<proteinExistence type="predicted"/>
<comment type="caution">
    <text evidence="1">The sequence shown here is derived from an EMBL/GenBank/DDBJ whole genome shotgun (WGS) entry which is preliminary data.</text>
</comment>
<name>A0A226X2J6_CABSO</name>
<organism evidence="1 2">
    <name type="scientific">Caballeronia sordidicola</name>
    <name type="common">Burkholderia sordidicola</name>
    <dbReference type="NCBI Taxonomy" id="196367"/>
    <lineage>
        <taxon>Bacteria</taxon>
        <taxon>Pseudomonadati</taxon>
        <taxon>Pseudomonadota</taxon>
        <taxon>Betaproteobacteria</taxon>
        <taxon>Burkholderiales</taxon>
        <taxon>Burkholderiaceae</taxon>
        <taxon>Caballeronia</taxon>
    </lineage>
</organism>
<gene>
    <name evidence="1" type="ORF">BSU04_15720</name>
</gene>
<accession>A0A226X2J6</accession>
<dbReference type="eggNOG" id="COG0667">
    <property type="taxonomic scope" value="Bacteria"/>
</dbReference>
<dbReference type="Proteomes" id="UP000214720">
    <property type="component" value="Unassembled WGS sequence"/>
</dbReference>
<sequence length="54" mass="6119">MTIQLPRRDLLKRASGHANPQTGAAMNDVSLLVWSPLAGVYWMQQFHDKDRVVV</sequence>